<name>A0AAD5XRC6_9FUNG</name>
<dbReference type="InterPro" id="IPR021851">
    <property type="entry name" value="DUF3455"/>
</dbReference>
<gene>
    <name evidence="2" type="ORF">HDU87_002473</name>
</gene>
<dbReference type="PANTHER" id="PTHR35567:SF1">
    <property type="entry name" value="CONSERVED FUNGAL PROTEIN (AFU_ORTHOLOGUE AFUA_1G14230)"/>
    <property type="match status" value="1"/>
</dbReference>
<dbReference type="Pfam" id="PF11937">
    <property type="entry name" value="DUF3455"/>
    <property type="match status" value="1"/>
</dbReference>
<reference evidence="2" key="1">
    <citation type="submission" date="2020-05" db="EMBL/GenBank/DDBJ databases">
        <title>Phylogenomic resolution of chytrid fungi.</title>
        <authorList>
            <person name="Stajich J.E."/>
            <person name="Amses K."/>
            <person name="Simmons R."/>
            <person name="Seto K."/>
            <person name="Myers J."/>
            <person name="Bonds A."/>
            <person name="Quandt C.A."/>
            <person name="Barry K."/>
            <person name="Liu P."/>
            <person name="Grigoriev I."/>
            <person name="Longcore J.E."/>
            <person name="James T.Y."/>
        </authorList>
    </citation>
    <scope>NUCLEOTIDE SEQUENCE</scope>
    <source>
        <strain evidence="2">JEL0379</strain>
    </source>
</reference>
<keyword evidence="1" id="KW-0732">Signal</keyword>
<feature type="chain" id="PRO_5041932272" evidence="1">
    <location>
        <begin position="19"/>
        <end position="175"/>
    </location>
</feature>
<dbReference type="EMBL" id="JADGJQ010000019">
    <property type="protein sequence ID" value="KAJ3179905.1"/>
    <property type="molecule type" value="Genomic_DNA"/>
</dbReference>
<keyword evidence="3" id="KW-1185">Reference proteome</keyword>
<dbReference type="PANTHER" id="PTHR35567">
    <property type="entry name" value="MALATE DEHYDROGENASE (AFU_ORTHOLOGUE AFUA_2G13800)"/>
    <property type="match status" value="1"/>
</dbReference>
<feature type="signal peptide" evidence="1">
    <location>
        <begin position="1"/>
        <end position="18"/>
    </location>
</feature>
<organism evidence="2 3">
    <name type="scientific">Geranomyces variabilis</name>
    <dbReference type="NCBI Taxonomy" id="109894"/>
    <lineage>
        <taxon>Eukaryota</taxon>
        <taxon>Fungi</taxon>
        <taxon>Fungi incertae sedis</taxon>
        <taxon>Chytridiomycota</taxon>
        <taxon>Chytridiomycota incertae sedis</taxon>
        <taxon>Chytridiomycetes</taxon>
        <taxon>Spizellomycetales</taxon>
        <taxon>Powellomycetaceae</taxon>
        <taxon>Geranomyces</taxon>
    </lineage>
</organism>
<protein>
    <submittedName>
        <fullName evidence="2">Uncharacterized protein</fullName>
    </submittedName>
</protein>
<evidence type="ECO:0000313" key="3">
    <source>
        <dbReference type="Proteomes" id="UP001212152"/>
    </source>
</evidence>
<comment type="caution">
    <text evidence="2">The sequence shown here is derived from an EMBL/GenBank/DDBJ whole genome shotgun (WGS) entry which is preliminary data.</text>
</comment>
<accession>A0AAD5XRC6</accession>
<dbReference type="AlphaFoldDB" id="A0AAD5XRC6"/>
<evidence type="ECO:0000313" key="2">
    <source>
        <dbReference type="EMBL" id="KAJ3179905.1"/>
    </source>
</evidence>
<sequence length="175" mass="18785">MIFTPLYLLLLAPLATFATPILPKTVAPAPTPLLVAAAKGTQNYVCDLSQKKWLLTGADAQLTDASGKEIGVHFFTDAVPHWKLFADDSFIAVRTVFAIPSPDVNPPQDGKPAPAKNIAWLDTRKTDCSDHGLLSKANYVARTDTQGGVAPPADTCTEYGATQKVDYAANYYFGN</sequence>
<dbReference type="Proteomes" id="UP001212152">
    <property type="component" value="Unassembled WGS sequence"/>
</dbReference>
<evidence type="ECO:0000256" key="1">
    <source>
        <dbReference type="SAM" id="SignalP"/>
    </source>
</evidence>
<proteinExistence type="predicted"/>